<accession>A0A1H7NCL8</accession>
<dbReference type="Gene3D" id="3.40.50.2300">
    <property type="match status" value="2"/>
</dbReference>
<dbReference type="Pfam" id="PF13377">
    <property type="entry name" value="Peripla_BP_3"/>
    <property type="match status" value="1"/>
</dbReference>
<dbReference type="GO" id="GO:0000976">
    <property type="term" value="F:transcription cis-regulatory region binding"/>
    <property type="evidence" value="ECO:0007669"/>
    <property type="project" value="TreeGrafter"/>
</dbReference>
<dbReference type="EMBL" id="FOAZ01000006">
    <property type="protein sequence ID" value="SEL21029.1"/>
    <property type="molecule type" value="Genomic_DNA"/>
</dbReference>
<dbReference type="InterPro" id="IPR046335">
    <property type="entry name" value="LacI/GalR-like_sensor"/>
</dbReference>
<protein>
    <submittedName>
        <fullName evidence="5">DNA-binding transcriptional regulator, LacI/PurR family</fullName>
    </submittedName>
</protein>
<dbReference type="GO" id="GO:0003700">
    <property type="term" value="F:DNA-binding transcription factor activity"/>
    <property type="evidence" value="ECO:0007669"/>
    <property type="project" value="InterPro"/>
</dbReference>
<dbReference type="PROSITE" id="PS51000">
    <property type="entry name" value="HTH_DEOR_2"/>
    <property type="match status" value="1"/>
</dbReference>
<evidence type="ECO:0000256" key="3">
    <source>
        <dbReference type="ARBA" id="ARBA00023163"/>
    </source>
</evidence>
<feature type="domain" description="HTH deoR-type" evidence="4">
    <location>
        <begin position="5"/>
        <end position="60"/>
    </location>
</feature>
<evidence type="ECO:0000259" key="4">
    <source>
        <dbReference type="PROSITE" id="PS51000"/>
    </source>
</evidence>
<dbReference type="OrthoDB" id="3252280at2"/>
<keyword evidence="6" id="KW-1185">Reference proteome</keyword>
<organism evidence="5 6">
    <name type="scientific">Streptacidiphilus jiangxiensis</name>
    <dbReference type="NCBI Taxonomy" id="235985"/>
    <lineage>
        <taxon>Bacteria</taxon>
        <taxon>Bacillati</taxon>
        <taxon>Actinomycetota</taxon>
        <taxon>Actinomycetes</taxon>
        <taxon>Kitasatosporales</taxon>
        <taxon>Streptomycetaceae</taxon>
        <taxon>Streptacidiphilus</taxon>
    </lineage>
</organism>
<dbReference type="STRING" id="235985.SAMN05414137_106310"/>
<evidence type="ECO:0000313" key="5">
    <source>
        <dbReference type="EMBL" id="SEL21029.1"/>
    </source>
</evidence>
<dbReference type="InterPro" id="IPR001034">
    <property type="entry name" value="DeoR_HTH"/>
</dbReference>
<dbReference type="InterPro" id="IPR018356">
    <property type="entry name" value="Tscrpt_reg_HTH_DeoR_CS"/>
</dbReference>
<gene>
    <name evidence="5" type="ORF">SAMN05414137_106310</name>
</gene>
<keyword evidence="1" id="KW-0805">Transcription regulation</keyword>
<dbReference type="PANTHER" id="PTHR30146">
    <property type="entry name" value="LACI-RELATED TRANSCRIPTIONAL REPRESSOR"/>
    <property type="match status" value="1"/>
</dbReference>
<dbReference type="Proteomes" id="UP000183015">
    <property type="component" value="Unassembled WGS sequence"/>
</dbReference>
<evidence type="ECO:0000256" key="1">
    <source>
        <dbReference type="ARBA" id="ARBA00023015"/>
    </source>
</evidence>
<keyword evidence="2 5" id="KW-0238">DNA-binding</keyword>
<dbReference type="InterPro" id="IPR036390">
    <property type="entry name" value="WH_DNA-bd_sf"/>
</dbReference>
<dbReference type="SUPFAM" id="SSF53822">
    <property type="entry name" value="Periplasmic binding protein-like I"/>
    <property type="match status" value="1"/>
</dbReference>
<dbReference type="SUPFAM" id="SSF46785">
    <property type="entry name" value="Winged helix' DNA-binding domain"/>
    <property type="match status" value="1"/>
</dbReference>
<dbReference type="InterPro" id="IPR028082">
    <property type="entry name" value="Peripla_BP_I"/>
</dbReference>
<dbReference type="AlphaFoldDB" id="A0A1H7NCL8"/>
<dbReference type="RefSeq" id="WP_042451179.1">
    <property type="nucleotide sequence ID" value="NZ_BBPN01000021.1"/>
</dbReference>
<dbReference type="PANTHER" id="PTHR30146:SF155">
    <property type="entry name" value="ALANINE RACEMASE"/>
    <property type="match status" value="1"/>
</dbReference>
<keyword evidence="3" id="KW-0804">Transcription</keyword>
<evidence type="ECO:0000256" key="2">
    <source>
        <dbReference type="ARBA" id="ARBA00023125"/>
    </source>
</evidence>
<dbReference type="PROSITE" id="PS00894">
    <property type="entry name" value="HTH_DEOR_1"/>
    <property type="match status" value="1"/>
</dbReference>
<evidence type="ECO:0000313" key="6">
    <source>
        <dbReference type="Proteomes" id="UP000183015"/>
    </source>
</evidence>
<name>A0A1H7NCL8_STRJI</name>
<reference evidence="6" key="1">
    <citation type="submission" date="2016-10" db="EMBL/GenBank/DDBJ databases">
        <authorList>
            <person name="Varghese N."/>
        </authorList>
    </citation>
    <scope>NUCLEOTIDE SEQUENCE [LARGE SCALE GENOMIC DNA]</scope>
    <source>
        <strain evidence="6">DSM 45096 / BCRC 16803 / CGMCC 4.1857 / CIP 109030 / JCM 12277 / KCTC 19219 / NBRC 100920 / 33214</strain>
    </source>
</reference>
<sequence length="350" mass="36291">MTLTAEQRRARILEVVRESGTVRVVDLAAGMGLAAVTVRRDVAALAESGQLRRSHGAVSLPGGEDAAGPGGRDLVVGILVPTIGLYFDEIIAGARAAADAAGARLVLGVSAYRPADDRAKVDQLLASGVDGLLVTPNWRPDTAPEDSEWICDLPVPTVLVERQAPPGSPFAQLDAVGSDHGHGVLLALRHLASLGHDAVLLAARTDTWTAHQVRAGYAEGVRLLGLKALPVVDIDPPGSDLDEVVSRLGGEDGARAVLVHNDQDALQLAPLLRARGLKVPDDVAVVSYDDVVAALGDPPLTAVAPPKHFVGRAALELLLGRVTEAEPSPVRHVALLPDLKIRTSCGGAAG</sequence>
<proteinExistence type="predicted"/>
<dbReference type="eggNOG" id="COG1609">
    <property type="taxonomic scope" value="Bacteria"/>
</dbReference>
<dbReference type="Pfam" id="PF08220">
    <property type="entry name" value="HTH_DeoR"/>
    <property type="match status" value="1"/>
</dbReference>
<dbReference type="SMART" id="SM00420">
    <property type="entry name" value="HTH_DEOR"/>
    <property type="match status" value="1"/>
</dbReference>